<feature type="compositionally biased region" description="Basic and acidic residues" evidence="1">
    <location>
        <begin position="262"/>
        <end position="271"/>
    </location>
</feature>
<feature type="compositionally biased region" description="Basic and acidic residues" evidence="1">
    <location>
        <begin position="141"/>
        <end position="157"/>
    </location>
</feature>
<feature type="region of interest" description="Disordered" evidence="1">
    <location>
        <begin position="1"/>
        <end position="159"/>
    </location>
</feature>
<organism evidence="2 3">
    <name type="scientific">Ridgeia piscesae</name>
    <name type="common">Tubeworm</name>
    <dbReference type="NCBI Taxonomy" id="27915"/>
    <lineage>
        <taxon>Eukaryota</taxon>
        <taxon>Metazoa</taxon>
        <taxon>Spiralia</taxon>
        <taxon>Lophotrochozoa</taxon>
        <taxon>Annelida</taxon>
        <taxon>Polychaeta</taxon>
        <taxon>Sedentaria</taxon>
        <taxon>Canalipalpata</taxon>
        <taxon>Sabellida</taxon>
        <taxon>Siboglinidae</taxon>
        <taxon>Ridgeia</taxon>
    </lineage>
</organism>
<feature type="region of interest" description="Disordered" evidence="1">
    <location>
        <begin position="740"/>
        <end position="763"/>
    </location>
</feature>
<sequence length="1064" mass="115313">MPSLSGPGTDSDSTDEDEKAPATHSEQGSKQRNNVTLDKDKDKTSTVAEHTSQEHTSQEHTSASVNCVESNESSSEIENGDTSIQKPRAISTKTTTSVPDNASHNVVGLNSKKPEISPSSNITVNADTKLTKTTTSAPECCSHHNNIDEAKETKSDIKSVISDSKVIAAETTSKSPPECNIVPNNVSGAITKKCDLVKSSEKPVCSDALPVSVDKPVRKPDTIDIRHTDNTNTKSKDNVVECQESTVSCDKRNTPSSVKCFADNDKNRTDKTAAQVEQVASKTDGQSKEADSGKRRPENDVKKAPQTKTTDVNVTADETKTVHSKEKQKGGTSETFKVMRNIAGQIITPSSNIPEKSKATNPPTEETTEVESAIDTAVPADTKAARQAIGPERLLRTHADRTNQEKADLDKDEASKPNAATAASTQAEQRPKDFSRTAPWRVPQHSGGCASPEVARAPEDGPALTGSLPSPLKLTKPVSTIKDASRIVSKVIQRKVLSELETGTDKTYPWRKSRDLSPLSPSRSDVTPTLTFVGKKTLLSGQPADQQIRSPSEGDVYFTEVDAMSMPAVKEMVADLDRRLEAIAVQHPKIVQPLHQTEPGLSFVDKAGKPGRPQPDPEREIIIDSAPLSASALGDVKQRLFGGTQGNADKYQRLYDVTSPMTSPSPTRKHFCWPPEEPIQVKSSQRRVHFAEPVEQSVIEIEPRRPRRREQHRQMAPDAVAKAESVKMLTETLDRIERENDLAARSSPTRHPDLAPAHGPTRHPDYVYPTVELHWPGHELHNFESPRQNILVSSSPARHGLQVTVGQPSPGHLDVSMTHRQAAARPATRMDFTLPRAGSHPARVTYNIPGRQPLSVSIDASHAHSHSADDNSGLIHISYPPQPSYPPHLSPTHICPGHLSPPGGYPPNYPRAAPPGVVYRPANWPPPLSPSIPSASSSPRYVEVQRGYSPPAYSPTGYYSTDGGKLIAVRRQVAPRRYSVDVTAARPASPRPTSPSRAPPAASGPGPFPPGRREDEVAGRPAMRAIIPQPMSPPLDLYSSPSAVAAYERIPGLFALFDKYAFCS</sequence>
<feature type="region of interest" description="Disordered" evidence="1">
    <location>
        <begin position="859"/>
        <end position="896"/>
    </location>
</feature>
<feature type="compositionally biased region" description="Pro residues" evidence="1">
    <location>
        <begin position="880"/>
        <end position="889"/>
    </location>
</feature>
<name>A0AAD9UDM0_RIDPI</name>
<feature type="compositionally biased region" description="Basic and acidic residues" evidence="1">
    <location>
        <begin position="317"/>
        <end position="329"/>
    </location>
</feature>
<feature type="compositionally biased region" description="Polar residues" evidence="1">
    <location>
        <begin position="1"/>
        <end position="11"/>
    </location>
</feature>
<protein>
    <submittedName>
        <fullName evidence="2">Uncharacterized protein</fullName>
    </submittedName>
</protein>
<feature type="compositionally biased region" description="Polar residues" evidence="1">
    <location>
        <begin position="24"/>
        <end position="36"/>
    </location>
</feature>
<feature type="compositionally biased region" description="Polar residues" evidence="1">
    <location>
        <begin position="80"/>
        <end position="104"/>
    </location>
</feature>
<feature type="compositionally biased region" description="Polar residues" evidence="1">
    <location>
        <begin position="117"/>
        <end position="137"/>
    </location>
</feature>
<evidence type="ECO:0000313" key="3">
    <source>
        <dbReference type="Proteomes" id="UP001209878"/>
    </source>
</evidence>
<feature type="compositionally biased region" description="Low complexity" evidence="1">
    <location>
        <begin position="994"/>
        <end position="1005"/>
    </location>
</feature>
<gene>
    <name evidence="2" type="ORF">NP493_228g10018</name>
</gene>
<proteinExistence type="predicted"/>
<feature type="compositionally biased region" description="Basic and acidic residues" evidence="1">
    <location>
        <begin position="393"/>
        <end position="415"/>
    </location>
</feature>
<dbReference type="EMBL" id="JAODUO010000230">
    <property type="protein sequence ID" value="KAK2185582.1"/>
    <property type="molecule type" value="Genomic_DNA"/>
</dbReference>
<accession>A0AAD9UDM0</accession>
<evidence type="ECO:0000313" key="2">
    <source>
        <dbReference type="EMBL" id="KAK2185582.1"/>
    </source>
</evidence>
<feature type="compositionally biased region" description="Basic and acidic residues" evidence="1">
    <location>
        <begin position="285"/>
        <end position="303"/>
    </location>
</feature>
<dbReference type="AlphaFoldDB" id="A0AAD9UDM0"/>
<keyword evidence="3" id="KW-1185">Reference proteome</keyword>
<evidence type="ECO:0000256" key="1">
    <source>
        <dbReference type="SAM" id="MobiDB-lite"/>
    </source>
</evidence>
<feature type="compositionally biased region" description="Basic and acidic residues" evidence="1">
    <location>
        <begin position="215"/>
        <end position="239"/>
    </location>
</feature>
<reference evidence="2" key="1">
    <citation type="journal article" date="2023" name="Mol. Biol. Evol.">
        <title>Third-Generation Sequencing Reveals the Adaptive Role of the Epigenome in Three Deep-Sea Polychaetes.</title>
        <authorList>
            <person name="Perez M."/>
            <person name="Aroh O."/>
            <person name="Sun Y."/>
            <person name="Lan Y."/>
            <person name="Juniper S.K."/>
            <person name="Young C.R."/>
            <person name="Angers B."/>
            <person name="Qian P.Y."/>
        </authorList>
    </citation>
    <scope>NUCLEOTIDE SEQUENCE</scope>
    <source>
        <strain evidence="2">R07B-5</strain>
    </source>
</reference>
<feature type="compositionally biased region" description="Low complexity" evidence="1">
    <location>
        <begin position="62"/>
        <end position="77"/>
    </location>
</feature>
<feature type="region of interest" description="Disordered" evidence="1">
    <location>
        <begin position="981"/>
        <end position="1031"/>
    </location>
</feature>
<feature type="region of interest" description="Disordered" evidence="1">
    <location>
        <begin position="212"/>
        <end position="475"/>
    </location>
</feature>
<comment type="caution">
    <text evidence="2">The sequence shown here is derived from an EMBL/GenBank/DDBJ whole genome shotgun (WGS) entry which is preliminary data.</text>
</comment>
<dbReference type="Proteomes" id="UP001209878">
    <property type="component" value="Unassembled WGS sequence"/>
</dbReference>